<organism evidence="1 2">
    <name type="scientific">Elstera litoralis</name>
    <dbReference type="NCBI Taxonomy" id="552518"/>
    <lineage>
        <taxon>Bacteria</taxon>
        <taxon>Pseudomonadati</taxon>
        <taxon>Pseudomonadota</taxon>
        <taxon>Alphaproteobacteria</taxon>
        <taxon>Rhodospirillales</taxon>
        <taxon>Rhodospirillaceae</taxon>
        <taxon>Elstera</taxon>
    </lineage>
</organism>
<sequence length="150" mass="16117">MPLPKELEAEKNPPVRLTQDALDRYLARGELTGRCAEAAVRARALFERLHRQPDLIGAYGGRLHTASCRGNAAPHGPAEGVHRAAQSWQSLAQRLGPILSAILTAVICEGGSARDWAVRGQRHPASGIEILRIALHACADHWGLPSDAVS</sequence>
<keyword evidence="2" id="KW-1185">Reference proteome</keyword>
<dbReference type="Proteomes" id="UP000033774">
    <property type="component" value="Unassembled WGS sequence"/>
</dbReference>
<proteinExistence type="predicted"/>
<gene>
    <name evidence="1" type="ORF">VZ95_12535</name>
</gene>
<dbReference type="EMBL" id="LAJY01000317">
    <property type="protein sequence ID" value="KJV09269.1"/>
    <property type="molecule type" value="Genomic_DNA"/>
</dbReference>
<name>A0A0F3IUJ4_9PROT</name>
<evidence type="ECO:0000313" key="1">
    <source>
        <dbReference type="EMBL" id="KJV09269.1"/>
    </source>
</evidence>
<comment type="caution">
    <text evidence="1">The sequence shown here is derived from an EMBL/GenBank/DDBJ whole genome shotgun (WGS) entry which is preliminary data.</text>
</comment>
<evidence type="ECO:0000313" key="2">
    <source>
        <dbReference type="Proteomes" id="UP000033774"/>
    </source>
</evidence>
<protein>
    <submittedName>
        <fullName evidence="1">Uncharacterized protein</fullName>
    </submittedName>
</protein>
<reference evidence="1 2" key="1">
    <citation type="submission" date="2015-03" db="EMBL/GenBank/DDBJ databases">
        <title>Draft genome sequence of Elstera litoralis.</title>
        <authorList>
            <person name="Rahalkar M.C."/>
            <person name="Dhakephalkar P.K."/>
            <person name="Pore S.D."/>
            <person name="Arora P."/>
            <person name="Kapse N.G."/>
            <person name="Pandit P.S."/>
        </authorList>
    </citation>
    <scope>NUCLEOTIDE SEQUENCE [LARGE SCALE GENOMIC DNA]</scope>
    <source>
        <strain evidence="1 2">Dia-1</strain>
    </source>
</reference>
<dbReference type="AlphaFoldDB" id="A0A0F3IUJ4"/>
<accession>A0A0F3IUJ4</accession>